<accession>A0ACB7XR25</accession>
<sequence>MAIRGKCPEAADSYDENGRNILHISVEQKQRFVYDYLMSSLDYKNRMLADVDFQGNTILHLATCRHGNLEVADQLAIDVNGGQSNASFHFGEKGESIAVLTQMSWDFLWFKEVENDCYPHLWRLRNSDGRSADELFEENHLDLRRQAENAAKYLSSNGVVLTILIGTITFAALFTLPGGFDQNTGRPMLLKTDAQEMELFMVYIVLAAFFSFCSLGALMSVLLSRFETNDFHISIPLKLFVSKISIIYCTGSTICRVLPGLSS</sequence>
<gene>
    <name evidence="1" type="ORF">Vadar_015843</name>
</gene>
<reference evidence="1 2" key="1">
    <citation type="journal article" date="2021" name="Hortic Res">
        <title>High-quality reference genome and annotation aids understanding of berry development for evergreen blueberry (Vaccinium darrowii).</title>
        <authorList>
            <person name="Yu J."/>
            <person name="Hulse-Kemp A.M."/>
            <person name="Babiker E."/>
            <person name="Staton M."/>
        </authorList>
    </citation>
    <scope>NUCLEOTIDE SEQUENCE [LARGE SCALE GENOMIC DNA]</scope>
    <source>
        <strain evidence="2">cv. NJ 8807/NJ 8810</strain>
        <tissue evidence="1">Young leaf</tissue>
    </source>
</reference>
<dbReference type="EMBL" id="CM037151">
    <property type="protein sequence ID" value="KAH7843373.1"/>
    <property type="molecule type" value="Genomic_DNA"/>
</dbReference>
<evidence type="ECO:0000313" key="2">
    <source>
        <dbReference type="Proteomes" id="UP000828048"/>
    </source>
</evidence>
<comment type="caution">
    <text evidence="1">The sequence shown here is derived from an EMBL/GenBank/DDBJ whole genome shotgun (WGS) entry which is preliminary data.</text>
</comment>
<name>A0ACB7XR25_9ERIC</name>
<keyword evidence="2" id="KW-1185">Reference proteome</keyword>
<dbReference type="Proteomes" id="UP000828048">
    <property type="component" value="Chromosome 1"/>
</dbReference>
<proteinExistence type="predicted"/>
<organism evidence="1 2">
    <name type="scientific">Vaccinium darrowii</name>
    <dbReference type="NCBI Taxonomy" id="229202"/>
    <lineage>
        <taxon>Eukaryota</taxon>
        <taxon>Viridiplantae</taxon>
        <taxon>Streptophyta</taxon>
        <taxon>Embryophyta</taxon>
        <taxon>Tracheophyta</taxon>
        <taxon>Spermatophyta</taxon>
        <taxon>Magnoliopsida</taxon>
        <taxon>eudicotyledons</taxon>
        <taxon>Gunneridae</taxon>
        <taxon>Pentapetalae</taxon>
        <taxon>asterids</taxon>
        <taxon>Ericales</taxon>
        <taxon>Ericaceae</taxon>
        <taxon>Vaccinioideae</taxon>
        <taxon>Vaccinieae</taxon>
        <taxon>Vaccinium</taxon>
    </lineage>
</organism>
<protein>
    <submittedName>
        <fullName evidence="1">Uncharacterized protein</fullName>
    </submittedName>
</protein>
<evidence type="ECO:0000313" key="1">
    <source>
        <dbReference type="EMBL" id="KAH7843373.1"/>
    </source>
</evidence>